<gene>
    <name evidence="2" type="ORF">CCACVL1_10166</name>
</gene>
<dbReference type="AlphaFoldDB" id="A0A1R3ISA1"/>
<name>A0A1R3ISA1_COCAP</name>
<dbReference type="EMBL" id="AWWV01009596">
    <property type="protein sequence ID" value="OMO85465.1"/>
    <property type="molecule type" value="Genomic_DNA"/>
</dbReference>
<keyword evidence="3" id="KW-1185">Reference proteome</keyword>
<proteinExistence type="predicted"/>
<sequence length="24" mass="2571">MALGQTRFMTSARRSDEIPCGGVS</sequence>
<organism evidence="2 3">
    <name type="scientific">Corchorus capsularis</name>
    <name type="common">Jute</name>
    <dbReference type="NCBI Taxonomy" id="210143"/>
    <lineage>
        <taxon>Eukaryota</taxon>
        <taxon>Viridiplantae</taxon>
        <taxon>Streptophyta</taxon>
        <taxon>Embryophyta</taxon>
        <taxon>Tracheophyta</taxon>
        <taxon>Spermatophyta</taxon>
        <taxon>Magnoliopsida</taxon>
        <taxon>eudicotyledons</taxon>
        <taxon>Gunneridae</taxon>
        <taxon>Pentapetalae</taxon>
        <taxon>rosids</taxon>
        <taxon>malvids</taxon>
        <taxon>Malvales</taxon>
        <taxon>Malvaceae</taxon>
        <taxon>Grewioideae</taxon>
        <taxon>Apeibeae</taxon>
        <taxon>Corchorus</taxon>
    </lineage>
</organism>
<dbReference type="Proteomes" id="UP000188268">
    <property type="component" value="Unassembled WGS sequence"/>
</dbReference>
<protein>
    <submittedName>
        <fullName evidence="2">Uncharacterized protein</fullName>
    </submittedName>
</protein>
<evidence type="ECO:0000313" key="3">
    <source>
        <dbReference type="Proteomes" id="UP000188268"/>
    </source>
</evidence>
<evidence type="ECO:0000256" key="1">
    <source>
        <dbReference type="SAM" id="MobiDB-lite"/>
    </source>
</evidence>
<accession>A0A1R3ISA1</accession>
<feature type="region of interest" description="Disordered" evidence="1">
    <location>
        <begin position="1"/>
        <end position="24"/>
    </location>
</feature>
<comment type="caution">
    <text evidence="2">The sequence shown here is derived from an EMBL/GenBank/DDBJ whole genome shotgun (WGS) entry which is preliminary data.</text>
</comment>
<reference evidence="2 3" key="1">
    <citation type="submission" date="2013-09" db="EMBL/GenBank/DDBJ databases">
        <title>Corchorus capsularis genome sequencing.</title>
        <authorList>
            <person name="Alam M."/>
            <person name="Haque M.S."/>
            <person name="Islam M.S."/>
            <person name="Emdad E.M."/>
            <person name="Islam M.M."/>
            <person name="Ahmed B."/>
            <person name="Halim A."/>
            <person name="Hossen Q.M.M."/>
            <person name="Hossain M.Z."/>
            <person name="Ahmed R."/>
            <person name="Khan M.M."/>
            <person name="Islam R."/>
            <person name="Rashid M.M."/>
            <person name="Khan S.A."/>
            <person name="Rahman M.S."/>
            <person name="Alam M."/>
        </authorList>
    </citation>
    <scope>NUCLEOTIDE SEQUENCE [LARGE SCALE GENOMIC DNA]</scope>
    <source>
        <strain evidence="3">cv. CVL-1</strain>
        <tissue evidence="2">Whole seedling</tissue>
    </source>
</reference>
<dbReference type="Gramene" id="OMO85465">
    <property type="protein sequence ID" value="OMO85465"/>
    <property type="gene ID" value="CCACVL1_10166"/>
</dbReference>
<evidence type="ECO:0000313" key="2">
    <source>
        <dbReference type="EMBL" id="OMO85465.1"/>
    </source>
</evidence>